<evidence type="ECO:0000313" key="7">
    <source>
        <dbReference type="Proteomes" id="UP001158076"/>
    </source>
</evidence>
<reference evidence="4" key="1">
    <citation type="submission" date="2020-02" db="EMBL/GenBank/DDBJ databases">
        <title>Synteny-based analysis reveals conserved mechanism for high triclosan tolerance in Pseudomonas, as well as instances of horizontal transfer.</title>
        <authorList>
            <person name="Mcfarland A.G."/>
            <person name="Bertucci H.K."/>
            <person name="Litmann E."/>
            <person name="Shen J."/>
            <person name="Huttenhower C."/>
            <person name="Hartmann E.M."/>
        </authorList>
    </citation>
    <scope>NUCLEOTIDE SEQUENCE</scope>
    <source>
        <strain evidence="4">109A1</strain>
    </source>
</reference>
<evidence type="ECO:0000313" key="4">
    <source>
        <dbReference type="EMBL" id="MBA1304069.1"/>
    </source>
</evidence>
<dbReference type="PROSITE" id="PS50968">
    <property type="entry name" value="BIOTINYL_LIPOYL"/>
    <property type="match status" value="1"/>
</dbReference>
<proteinExistence type="predicted"/>
<evidence type="ECO:0000256" key="2">
    <source>
        <dbReference type="ARBA" id="ARBA00022823"/>
    </source>
</evidence>
<name>A0A210XXY1_STUST</name>
<protein>
    <submittedName>
        <fullName evidence="4">Biotin attachment protein</fullName>
    </submittedName>
    <submittedName>
        <fullName evidence="5">Lipoyl domain-containing protein</fullName>
    </submittedName>
</protein>
<keyword evidence="2" id="KW-0450">Lipoyl</keyword>
<evidence type="ECO:0000313" key="6">
    <source>
        <dbReference type="EMBL" id="MDH0689765.1"/>
    </source>
</evidence>
<gene>
    <name evidence="4" type="ORF">G7024_06565</name>
    <name evidence="6" type="ORF">N5D09_16865</name>
    <name evidence="5" type="ORF">N7335_05010</name>
</gene>
<dbReference type="RefSeq" id="WP_013983492.1">
    <property type="nucleotide sequence ID" value="NC_015740.1"/>
</dbReference>
<reference evidence="5" key="2">
    <citation type="submission" date="2022-09" db="EMBL/GenBank/DDBJ databases">
        <title>Intensive care unit water sources are persistently colonized with multi-drug resistant bacteria and are the site of extensive horizontal gene transfer of antibiotic resistance genes.</title>
        <authorList>
            <person name="Diorio-Toth L."/>
        </authorList>
    </citation>
    <scope>NUCLEOTIDE SEQUENCE</scope>
    <source>
        <strain evidence="6">GD03864</strain>
        <strain evidence="5">GD04147</strain>
    </source>
</reference>
<dbReference type="Pfam" id="PF00364">
    <property type="entry name" value="Biotin_lipoyl"/>
    <property type="match status" value="1"/>
</dbReference>
<dbReference type="Proteomes" id="UP001161139">
    <property type="component" value="Unassembled WGS sequence"/>
</dbReference>
<dbReference type="Proteomes" id="UP001158076">
    <property type="component" value="Unassembled WGS sequence"/>
</dbReference>
<comment type="caution">
    <text evidence="5">The sequence shown here is derived from an EMBL/GenBank/DDBJ whole genome shotgun (WGS) entry which is preliminary data.</text>
</comment>
<dbReference type="InterPro" id="IPR003016">
    <property type="entry name" value="2-oxoA_DH_lipoyl-BS"/>
</dbReference>
<dbReference type="EMBL" id="JAOCDG010000034">
    <property type="protein sequence ID" value="MDH0689765.1"/>
    <property type="molecule type" value="Genomic_DNA"/>
</dbReference>
<dbReference type="CDD" id="cd06849">
    <property type="entry name" value="lipoyl_domain"/>
    <property type="match status" value="1"/>
</dbReference>
<dbReference type="SUPFAM" id="SSF51230">
    <property type="entry name" value="Single hybrid motif"/>
    <property type="match status" value="1"/>
</dbReference>
<evidence type="ECO:0000256" key="1">
    <source>
        <dbReference type="ARBA" id="ARBA00001938"/>
    </source>
</evidence>
<evidence type="ECO:0000259" key="3">
    <source>
        <dbReference type="PROSITE" id="PS50968"/>
    </source>
</evidence>
<dbReference type="KEGG" id="psz:PSTAB_2902"/>
<dbReference type="PROSITE" id="PS00189">
    <property type="entry name" value="LIPOYL"/>
    <property type="match status" value="1"/>
</dbReference>
<dbReference type="InterPro" id="IPR011053">
    <property type="entry name" value="Single_hybrid_motif"/>
</dbReference>
<accession>A0A210XXY1</accession>
<dbReference type="GeneID" id="66822201"/>
<dbReference type="Gene3D" id="2.40.50.100">
    <property type="match status" value="1"/>
</dbReference>
<comment type="cofactor">
    <cofactor evidence="1">
        <name>(R)-lipoate</name>
        <dbReference type="ChEBI" id="CHEBI:83088"/>
    </cofactor>
</comment>
<evidence type="ECO:0000313" key="5">
    <source>
        <dbReference type="EMBL" id="MDH0145744.1"/>
    </source>
</evidence>
<feature type="domain" description="Lipoyl-binding" evidence="3">
    <location>
        <begin position="4"/>
        <end position="79"/>
    </location>
</feature>
<dbReference type="EMBL" id="JAODZE010000003">
    <property type="protein sequence ID" value="MDH0145744.1"/>
    <property type="molecule type" value="Genomic_DNA"/>
</dbReference>
<sequence>MSNPTPIVIADDLWEGDAEAVITSWLVSDGAEVAAGDLVAEIMSEKAQFEIEAPVAGVLKILEDEDAVIAKGAVIAQVE</sequence>
<dbReference type="EMBL" id="JAAMRD010000004">
    <property type="protein sequence ID" value="MBA1304069.1"/>
    <property type="molecule type" value="Genomic_DNA"/>
</dbReference>
<organism evidence="5 7">
    <name type="scientific">Stutzerimonas stutzeri</name>
    <name type="common">Pseudomonas stutzeri</name>
    <dbReference type="NCBI Taxonomy" id="316"/>
    <lineage>
        <taxon>Bacteria</taxon>
        <taxon>Pseudomonadati</taxon>
        <taxon>Pseudomonadota</taxon>
        <taxon>Gammaproteobacteria</taxon>
        <taxon>Pseudomonadales</taxon>
        <taxon>Pseudomonadaceae</taxon>
        <taxon>Stutzerimonas</taxon>
    </lineage>
</organism>
<dbReference type="InterPro" id="IPR000089">
    <property type="entry name" value="Biotin_lipoyl"/>
</dbReference>
<dbReference type="AlphaFoldDB" id="A0A210XXY1"/>
<dbReference type="Proteomes" id="UP001138621">
    <property type="component" value="Unassembled WGS sequence"/>
</dbReference>